<feature type="compositionally biased region" description="Basic residues" evidence="1">
    <location>
        <begin position="932"/>
        <end position="942"/>
    </location>
</feature>
<reference evidence="4" key="1">
    <citation type="journal article" date="2023" name="Commun. Biol.">
        <title>Genome analysis of Parmales, the sister group of diatoms, reveals the evolutionary specialization of diatoms from phago-mixotrophs to photoautotrophs.</title>
        <authorList>
            <person name="Ban H."/>
            <person name="Sato S."/>
            <person name="Yoshikawa S."/>
            <person name="Yamada K."/>
            <person name="Nakamura Y."/>
            <person name="Ichinomiya M."/>
            <person name="Sato N."/>
            <person name="Blanc-Mathieu R."/>
            <person name="Endo H."/>
            <person name="Kuwata A."/>
            <person name="Ogata H."/>
        </authorList>
    </citation>
    <scope>NUCLEOTIDE SEQUENCE [LARGE SCALE GENOMIC DNA]</scope>
</reference>
<organism evidence="3 4">
    <name type="scientific">Triparma laevis f. inornata</name>
    <dbReference type="NCBI Taxonomy" id="1714386"/>
    <lineage>
        <taxon>Eukaryota</taxon>
        <taxon>Sar</taxon>
        <taxon>Stramenopiles</taxon>
        <taxon>Ochrophyta</taxon>
        <taxon>Bolidophyceae</taxon>
        <taxon>Parmales</taxon>
        <taxon>Triparmaceae</taxon>
        <taxon>Triparma</taxon>
    </lineage>
</organism>
<evidence type="ECO:0000256" key="1">
    <source>
        <dbReference type="SAM" id="MobiDB-lite"/>
    </source>
</evidence>
<sequence length="1672" mass="185195">MLASKTAPFPPFNAPNLIPNRYNSAQKAMLIDWSTVRTRDHGKDEDASQGSTRRSARGFEYVQKEPIRAPRRTQGGCYACPLSAEELNFAQKAITEHVGFTALLEAVVKNPFYNIGFGVKANAVGVECTVDANLDGTLCQILNDPTRNTFSVPLGRTSVSQLKKKFAGDAKDCQDQSLVFVWMRLAALGVEKCGQSLLVACVPLTSSKVESLGFKDLGLPEAFGVENSGGEERLPGSVNSSGGLSVTLSSVAKKTALSATKTLLTRTKSLEATADVSKKGRGGLYVITEIASNVSRLIWVGVGSGGVREVVEAMRRDRRTVEQEIRAAFARKVIPTMPTTLTPSQSKLLESCKNSHLIAMSMSVLGGEGEGGGLLERSVRALSPRSSNEKAKVAPDSDDTARDETRRKNKTAVKKGLDEGADFVELKTRSDSTKTSVEAKTVVDCPASQFAAYIWLLHDSKDYLKPVKGRARSVVKRDEARPNEQAVVETIEFGFWRGKRKRQCSRMVLSKNRHGGFVIGCENVPPLESETEEWRARGDNGGNDLVVNQGGCFLFIVNPSKDSPQTSCEVTVFREVSTFISRFALGGTILRLISPVVRGRHVFDRGSELDEGRVTEMTQRISADCLMGVAVREGEEENAVVSGLTARFSGLGFSAVAEVGDRILSDRRVSVEACTESPYPPPYSSNVYRLTFEVDATLAECAAYVHLVDLRRRSADFFAAGGIEQEVEVLDKNWVYGRKCFGVKGGGRIGGEKRLTFETKMGWRAFSKGKISAYCDHASQVPSFKGGARWSFVGGADSGVLGVRMLNTFTKSWSPEGMKKTLCTCIVDLGAAGRLPAVVMSKVLLSFMPATSMIDFFSNEREREELVAKDFGVSVGLTLQGNEAASDEVEAWCRKLDEFVVKIGRKKQEVERRRSMTLVRTYSNSKNLGKIQKQKSKSSRKQSVKEAKLMNSATMRRSMAKSKKSSSFKDDLISPLTQFVLSAAEVGAPLLNVMSYVWTRGKRDSGLGDMPATETESGHRKMTTNHQMTWAKKGEGVFVLLYLPGEGKPEDGDAWLVRLTEVVGGGGVEKTKLERFVILRTDKTGQENGTVVHNFRDHFTKMKRLEDMDEKDGVVVGERLGGGEEALGDVLGDYAGLRELVEKEPWFVEMMEAVLANSLKVGKEVGGALKELTAYDGLLIGRSFSSSLATTVSGEAAVDEWVCRFRALREFEEEAKWFRGMMNVIAKKLLQRVCWGLKLRVFIGSVLSVSDVASDVFIVWKYLSEGYGGGGGMIAKEDMIFFANCTLGMIALSALAQLTVVLANNAKRPRGLFLESFWIIIGAKPIVDAHRVASGLEKQEHNVFSPFTECMMIRIGEASVESVPSAILQAYVFLKSGGVLSAPLVTCCISILTTAFTMTSVCYDSDTSPHKRRENPAFYGYIPDNTKDRTITFFALFMAKAMHISSRTLSFALLLLVDWRYLGFYIAGDTALYLAYKLVRRDFTYWIPVGGAVGIFFSLIKRTLDKIITDFTLIVHLRHPYEVGGLYWAFCAVTSPIACYVCTWLYFESDVGKFGQFDKRTAWGLLGMFSFVWMGSFLVFFRFINPSYRKTFYSPQTAKDYLCQLYLKAKDDEHRWVVFKKHESYRVGVEREVREWVDKNFMTWVNDAPHWFNHKLVPENIRPQESMRLFIK</sequence>
<feature type="transmembrane region" description="Helical" evidence="2">
    <location>
        <begin position="1280"/>
        <end position="1303"/>
    </location>
</feature>
<gene>
    <name evidence="3" type="ORF">TL16_g08694</name>
</gene>
<comment type="caution">
    <text evidence="3">The sequence shown here is derived from an EMBL/GenBank/DDBJ whole genome shotgun (WGS) entry which is preliminary data.</text>
</comment>
<protein>
    <submittedName>
        <fullName evidence="3">Uncharacterized protein</fullName>
    </submittedName>
</protein>
<dbReference type="Proteomes" id="UP001162640">
    <property type="component" value="Unassembled WGS sequence"/>
</dbReference>
<evidence type="ECO:0000313" key="4">
    <source>
        <dbReference type="Proteomes" id="UP001162640"/>
    </source>
</evidence>
<evidence type="ECO:0000256" key="2">
    <source>
        <dbReference type="SAM" id="Phobius"/>
    </source>
</evidence>
<dbReference type="EMBL" id="BLQM01000289">
    <property type="protein sequence ID" value="GMH80787.1"/>
    <property type="molecule type" value="Genomic_DNA"/>
</dbReference>
<feature type="transmembrane region" description="Helical" evidence="2">
    <location>
        <begin position="1525"/>
        <end position="1547"/>
    </location>
</feature>
<feature type="transmembrane region" description="Helical" evidence="2">
    <location>
        <begin position="1448"/>
        <end position="1468"/>
    </location>
</feature>
<keyword evidence="2" id="KW-0472">Membrane</keyword>
<name>A0A9W7AYU2_9STRA</name>
<feature type="transmembrane region" description="Helical" evidence="2">
    <location>
        <begin position="1483"/>
        <end position="1504"/>
    </location>
</feature>
<keyword evidence="2" id="KW-1133">Transmembrane helix</keyword>
<accession>A0A9W7AYU2</accession>
<feature type="region of interest" description="Disordered" evidence="1">
    <location>
        <begin position="928"/>
        <end position="964"/>
    </location>
</feature>
<proteinExistence type="predicted"/>
<feature type="transmembrane region" description="Helical" evidence="2">
    <location>
        <begin position="1562"/>
        <end position="1584"/>
    </location>
</feature>
<feature type="region of interest" description="Disordered" evidence="1">
    <location>
        <begin position="381"/>
        <end position="413"/>
    </location>
</feature>
<feature type="compositionally biased region" description="Basic and acidic residues" evidence="1">
    <location>
        <begin position="387"/>
        <end position="406"/>
    </location>
</feature>
<feature type="region of interest" description="Disordered" evidence="1">
    <location>
        <begin position="39"/>
        <end position="65"/>
    </location>
</feature>
<evidence type="ECO:0000313" key="3">
    <source>
        <dbReference type="EMBL" id="GMH80787.1"/>
    </source>
</evidence>
<keyword evidence="2" id="KW-0812">Transmembrane</keyword>